<dbReference type="GeneID" id="19124040"/>
<gene>
    <name evidence="1" type="ORF">COCMIDRAFT_41316</name>
</gene>
<dbReference type="RefSeq" id="XP_007693143.1">
    <property type="nucleotide sequence ID" value="XM_007694953.1"/>
</dbReference>
<dbReference type="eggNOG" id="ENOG502SRU9">
    <property type="taxonomic scope" value="Eukaryota"/>
</dbReference>
<evidence type="ECO:0000313" key="2">
    <source>
        <dbReference type="Proteomes" id="UP000054032"/>
    </source>
</evidence>
<protein>
    <submittedName>
        <fullName evidence="1">Uncharacterized protein</fullName>
    </submittedName>
</protein>
<dbReference type="KEGG" id="bor:COCMIDRAFT_41316"/>
<evidence type="ECO:0000313" key="1">
    <source>
        <dbReference type="EMBL" id="EUC40330.1"/>
    </source>
</evidence>
<keyword evidence="2" id="KW-1185">Reference proteome</keyword>
<reference evidence="1 2" key="1">
    <citation type="journal article" date="2013" name="PLoS Genet.">
        <title>Comparative genome structure, secondary metabolite, and effector coding capacity across Cochliobolus pathogens.</title>
        <authorList>
            <person name="Condon B.J."/>
            <person name="Leng Y."/>
            <person name="Wu D."/>
            <person name="Bushley K.E."/>
            <person name="Ohm R.A."/>
            <person name="Otillar R."/>
            <person name="Martin J."/>
            <person name="Schackwitz W."/>
            <person name="Grimwood J."/>
            <person name="MohdZainudin N."/>
            <person name="Xue C."/>
            <person name="Wang R."/>
            <person name="Manning V.A."/>
            <person name="Dhillon B."/>
            <person name="Tu Z.J."/>
            <person name="Steffenson B.J."/>
            <person name="Salamov A."/>
            <person name="Sun H."/>
            <person name="Lowry S."/>
            <person name="LaButti K."/>
            <person name="Han J."/>
            <person name="Copeland A."/>
            <person name="Lindquist E."/>
            <person name="Barry K."/>
            <person name="Schmutz J."/>
            <person name="Baker S.E."/>
            <person name="Ciuffetti L.M."/>
            <person name="Grigoriev I.V."/>
            <person name="Zhong S."/>
            <person name="Turgeon B.G."/>
        </authorList>
    </citation>
    <scope>NUCLEOTIDE SEQUENCE [LARGE SCALE GENOMIC DNA]</scope>
    <source>
        <strain evidence="1 2">ATCC 44560</strain>
    </source>
</reference>
<dbReference type="Proteomes" id="UP000054032">
    <property type="component" value="Unassembled WGS sequence"/>
</dbReference>
<accession>W6YRT4</accession>
<dbReference type="OrthoDB" id="3766406at2759"/>
<proteinExistence type="predicted"/>
<dbReference type="EMBL" id="KI964174">
    <property type="protein sequence ID" value="EUC40330.1"/>
    <property type="molecule type" value="Genomic_DNA"/>
</dbReference>
<dbReference type="STRING" id="930090.W6YRT4"/>
<name>W6YRT4_COCMI</name>
<dbReference type="AlphaFoldDB" id="W6YRT4"/>
<organism evidence="1 2">
    <name type="scientific">Bipolaris oryzae ATCC 44560</name>
    <dbReference type="NCBI Taxonomy" id="930090"/>
    <lineage>
        <taxon>Eukaryota</taxon>
        <taxon>Fungi</taxon>
        <taxon>Dikarya</taxon>
        <taxon>Ascomycota</taxon>
        <taxon>Pezizomycotina</taxon>
        <taxon>Dothideomycetes</taxon>
        <taxon>Pleosporomycetidae</taxon>
        <taxon>Pleosporales</taxon>
        <taxon>Pleosporineae</taxon>
        <taxon>Pleosporaceae</taxon>
        <taxon>Bipolaris</taxon>
    </lineage>
</organism>
<sequence>MAAALPIVVFNFHSGIYVPAVDPAMIVTTVRQRAVSRLKRLFPQLFVLSNSGPCNLPLEIILMIAEYLNKRALKDTDPRFCVLSSCYIPYHYVRLVMNRHVFGPEHGLPLQTLSKRNNYTDHKYGVERSISQHARIFSDELLVLTAVSMTQLRGDLVLLRSYVEFCGGSICQHLTISQGSPDCIPIQFDELPKKGNASGPFPVYRPMYGSCNWFLTYYSINITWQGVGNGYSIGVLWRTMATRDLIEKSRSAYSPQNPPGSIRGKWNEAGGVEEITGGKWRRALRAAGLG</sequence>
<dbReference type="HOGENOM" id="CLU_959716_0_0_1"/>